<reference evidence="4 6" key="1">
    <citation type="journal article" date="2015" name="Stand. Genomic Sci.">
        <title>Genomic Encyclopedia of Bacterial and Archaeal Type Strains, Phase III: the genomes of soil and plant-associated and newly described type strains.</title>
        <authorList>
            <person name="Whitman W.B."/>
            <person name="Woyke T."/>
            <person name="Klenk H.P."/>
            <person name="Zhou Y."/>
            <person name="Lilburn T.G."/>
            <person name="Beck B.J."/>
            <person name="De Vos P."/>
            <person name="Vandamme P."/>
            <person name="Eisen J.A."/>
            <person name="Garrity G."/>
            <person name="Hugenholtz P."/>
            <person name="Kyrpides N.C."/>
        </authorList>
    </citation>
    <scope>NUCLEOTIDE SEQUENCE [LARGE SCALE GENOMIC DNA]</scope>
    <source>
        <strain evidence="4 6">CGMCC 1.5380</strain>
    </source>
</reference>
<evidence type="ECO:0000313" key="4">
    <source>
        <dbReference type="EMBL" id="TWI52056.1"/>
    </source>
</evidence>
<feature type="transmembrane region" description="Helical" evidence="1">
    <location>
        <begin position="7"/>
        <end position="26"/>
    </location>
</feature>
<dbReference type="EMBL" id="VLKX01000001">
    <property type="protein sequence ID" value="TWI52056.1"/>
    <property type="molecule type" value="Genomic_DNA"/>
</dbReference>
<comment type="caution">
    <text evidence="4">The sequence shown here is derived from an EMBL/GenBank/DDBJ whole genome shotgun (WGS) entry which is preliminary data.</text>
</comment>
<dbReference type="Proteomes" id="UP000321392">
    <property type="component" value="Unassembled WGS sequence"/>
</dbReference>
<feature type="domain" description="Chemotaxis methyl-accepting receptor HlyB-like 4HB MCP" evidence="2">
    <location>
        <begin position="2"/>
        <end position="119"/>
    </location>
</feature>
<dbReference type="AlphaFoldDB" id="A0A562Q7R2"/>
<evidence type="ECO:0000313" key="6">
    <source>
        <dbReference type="Proteomes" id="UP000321392"/>
    </source>
</evidence>
<keyword evidence="5" id="KW-1185">Reference proteome</keyword>
<evidence type="ECO:0000259" key="2">
    <source>
        <dbReference type="Pfam" id="PF12729"/>
    </source>
</evidence>
<evidence type="ECO:0000256" key="1">
    <source>
        <dbReference type="SAM" id="Phobius"/>
    </source>
</evidence>
<proteinExistence type="predicted"/>
<keyword evidence="1" id="KW-0472">Membrane</keyword>
<reference evidence="3 5" key="2">
    <citation type="submission" date="2018-07" db="EMBL/GenBank/DDBJ databases">
        <title>Genomic Encyclopedia of Type Strains, Phase IV (KMG-IV): sequencing the most valuable type-strain genomes for metagenomic binning, comparative biology and taxonomic classification.</title>
        <authorList>
            <person name="Goeker M."/>
        </authorList>
    </citation>
    <scope>NUCLEOTIDE SEQUENCE [LARGE SCALE GENOMIC DNA]</scope>
    <source>
        <strain evidence="3 5">DSM 19728</strain>
    </source>
</reference>
<dbReference type="Pfam" id="PF12729">
    <property type="entry name" value="4HB_MCP_1"/>
    <property type="match status" value="1"/>
</dbReference>
<feature type="transmembrane region" description="Helical" evidence="1">
    <location>
        <begin position="168"/>
        <end position="190"/>
    </location>
</feature>
<gene>
    <name evidence="3" type="ORF">DFR66_101196</name>
    <name evidence="4" type="ORF">IQ02_00194</name>
</gene>
<dbReference type="RefSeq" id="WP_114752989.1">
    <property type="nucleotide sequence ID" value="NZ_QQBA01000001.1"/>
</dbReference>
<dbReference type="OrthoDB" id="979566at2"/>
<organism evidence="4 6">
    <name type="scientific">Flavobacterium glaciei</name>
    <dbReference type="NCBI Taxonomy" id="386300"/>
    <lineage>
        <taxon>Bacteria</taxon>
        <taxon>Pseudomonadati</taxon>
        <taxon>Bacteroidota</taxon>
        <taxon>Flavobacteriia</taxon>
        <taxon>Flavobacteriales</taxon>
        <taxon>Flavobacteriaceae</taxon>
        <taxon>Flavobacterium</taxon>
    </lineage>
</organism>
<accession>A0A562Q7R2</accession>
<evidence type="ECO:0000313" key="3">
    <source>
        <dbReference type="EMBL" id="RDI58269.1"/>
    </source>
</evidence>
<dbReference type="InterPro" id="IPR024478">
    <property type="entry name" value="HlyB_4HB_MCP"/>
</dbReference>
<sequence length="196" mass="23144">MKIFAKIRWVASILLVFFIVLITNLIDRENFNRLSYSVTTMYEDRIVASDLLFEISRIIQEKQIAVLTLDTLFLENKNNKHNQVLNQLIEKYSLTKFTEKEKFVFNQLQEELNSLKQKERPNTDITDAAVINSFEKINKNLHELSKIQLDEGRRQVFISNKAKDTINFFTQVEIIFLVIMAILLQIIILYKPKEEN</sequence>
<protein>
    <recommendedName>
        <fullName evidence="2">Chemotaxis methyl-accepting receptor HlyB-like 4HB MCP domain-containing protein</fullName>
    </recommendedName>
</protein>
<dbReference type="EMBL" id="QQBA01000001">
    <property type="protein sequence ID" value="RDI58269.1"/>
    <property type="molecule type" value="Genomic_DNA"/>
</dbReference>
<evidence type="ECO:0000313" key="5">
    <source>
        <dbReference type="Proteomes" id="UP000254518"/>
    </source>
</evidence>
<name>A0A562Q7R2_9FLAO</name>
<keyword evidence="1" id="KW-1133">Transmembrane helix</keyword>
<keyword evidence="1" id="KW-0812">Transmembrane</keyword>
<dbReference type="Proteomes" id="UP000254518">
    <property type="component" value="Unassembled WGS sequence"/>
</dbReference>
<reference evidence="4" key="3">
    <citation type="submission" date="2019-07" db="EMBL/GenBank/DDBJ databases">
        <authorList>
            <person name="Whitman W."/>
            <person name="Huntemann M."/>
            <person name="Clum A."/>
            <person name="Pillay M."/>
            <person name="Palaniappan K."/>
            <person name="Varghese N."/>
            <person name="Mikhailova N."/>
            <person name="Stamatis D."/>
            <person name="Reddy T."/>
            <person name="Daum C."/>
            <person name="Shapiro N."/>
            <person name="Ivanova N."/>
            <person name="Kyrpides N."/>
            <person name="Woyke T."/>
        </authorList>
    </citation>
    <scope>NUCLEOTIDE SEQUENCE</scope>
    <source>
        <strain evidence="4">CGMCC 1.5380</strain>
    </source>
</reference>